<feature type="non-terminal residue" evidence="1">
    <location>
        <position position="110"/>
    </location>
</feature>
<keyword evidence="2" id="KW-1185">Reference proteome</keyword>
<name>A0A8J1U0S4_OWEFU</name>
<dbReference type="SUPFAM" id="SSF56436">
    <property type="entry name" value="C-type lectin-like"/>
    <property type="match status" value="1"/>
</dbReference>
<dbReference type="InterPro" id="IPR016187">
    <property type="entry name" value="CTDL_fold"/>
</dbReference>
<gene>
    <name evidence="1" type="ORF">OFUS_LOCUS12054</name>
</gene>
<proteinExistence type="predicted"/>
<dbReference type="Proteomes" id="UP000749559">
    <property type="component" value="Unassembled WGS sequence"/>
</dbReference>
<dbReference type="InterPro" id="IPR016186">
    <property type="entry name" value="C-type_lectin-like/link_sf"/>
</dbReference>
<organism evidence="1 2">
    <name type="scientific">Owenia fusiformis</name>
    <name type="common">Polychaete worm</name>
    <dbReference type="NCBI Taxonomy" id="6347"/>
    <lineage>
        <taxon>Eukaryota</taxon>
        <taxon>Metazoa</taxon>
        <taxon>Spiralia</taxon>
        <taxon>Lophotrochozoa</taxon>
        <taxon>Annelida</taxon>
        <taxon>Polychaeta</taxon>
        <taxon>Sedentaria</taxon>
        <taxon>Canalipalpata</taxon>
        <taxon>Sabellida</taxon>
        <taxon>Oweniida</taxon>
        <taxon>Oweniidae</taxon>
        <taxon>Owenia</taxon>
    </lineage>
</organism>
<dbReference type="EMBL" id="CAIIXF020000006">
    <property type="protein sequence ID" value="CAH1786090.1"/>
    <property type="molecule type" value="Genomic_DNA"/>
</dbReference>
<comment type="caution">
    <text evidence="1">The sequence shown here is derived from an EMBL/GenBank/DDBJ whole genome shotgun (WGS) entry which is preliminary data.</text>
</comment>
<dbReference type="PANTHER" id="PTHR22803">
    <property type="entry name" value="MANNOSE, PHOSPHOLIPASE, LECTIN RECEPTOR RELATED"/>
    <property type="match status" value="1"/>
</dbReference>
<dbReference type="OrthoDB" id="441660at2759"/>
<dbReference type="InterPro" id="IPR050111">
    <property type="entry name" value="C-type_lectin/snaclec_domain"/>
</dbReference>
<feature type="non-terminal residue" evidence="1">
    <location>
        <position position="1"/>
    </location>
</feature>
<sequence length="110" mass="12339">KYKPEYIVWEEDPNDWDDISVCTWIFKNGAYHTSSCNANWLTGYICQKTVGGTGGPTSSCPFGWRERDGYCYMFGPKDPDSRLSWDDSRTACQAQMTGADLLSIGNADES</sequence>
<dbReference type="AlphaFoldDB" id="A0A8J1U0S4"/>
<dbReference type="Gene3D" id="3.10.100.10">
    <property type="entry name" value="Mannose-Binding Protein A, subunit A"/>
    <property type="match status" value="1"/>
</dbReference>
<protein>
    <submittedName>
        <fullName evidence="1">Uncharacterized protein</fullName>
    </submittedName>
</protein>
<evidence type="ECO:0000313" key="2">
    <source>
        <dbReference type="Proteomes" id="UP000749559"/>
    </source>
</evidence>
<accession>A0A8J1U0S4</accession>
<reference evidence="1" key="1">
    <citation type="submission" date="2022-03" db="EMBL/GenBank/DDBJ databases">
        <authorList>
            <person name="Martin C."/>
        </authorList>
    </citation>
    <scope>NUCLEOTIDE SEQUENCE</scope>
</reference>
<evidence type="ECO:0000313" key="1">
    <source>
        <dbReference type="EMBL" id="CAH1786090.1"/>
    </source>
</evidence>